<feature type="domain" description="Guanylate kinase-like" evidence="10">
    <location>
        <begin position="5"/>
        <end position="183"/>
    </location>
</feature>
<reference evidence="11 12" key="1">
    <citation type="journal article" date="2018" name="Nat. Biotechnol.">
        <title>A standardized bacterial taxonomy based on genome phylogeny substantially revises the tree of life.</title>
        <authorList>
            <person name="Parks D.H."/>
            <person name="Chuvochina M."/>
            <person name="Waite D.W."/>
            <person name="Rinke C."/>
            <person name="Skarshewski A."/>
            <person name="Chaumeil P.A."/>
            <person name="Hugenholtz P."/>
        </authorList>
    </citation>
    <scope>NUCLEOTIDE SEQUENCE [LARGE SCALE GENOMIC DNA]</scope>
    <source>
        <strain evidence="11">UBA9956</strain>
    </source>
</reference>
<dbReference type="InterPro" id="IPR008145">
    <property type="entry name" value="GK/Ca_channel_bsu"/>
</dbReference>
<organism evidence="11 12">
    <name type="scientific">candidate division WOR-3 bacterium</name>
    <dbReference type="NCBI Taxonomy" id="2052148"/>
    <lineage>
        <taxon>Bacteria</taxon>
        <taxon>Bacteria division WOR-3</taxon>
    </lineage>
</organism>
<evidence type="ECO:0000313" key="11">
    <source>
        <dbReference type="EMBL" id="HAV92267.1"/>
    </source>
</evidence>
<dbReference type="Proteomes" id="UP000264062">
    <property type="component" value="Unassembled WGS sequence"/>
</dbReference>
<evidence type="ECO:0000256" key="1">
    <source>
        <dbReference type="ARBA" id="ARBA00005790"/>
    </source>
</evidence>
<dbReference type="PROSITE" id="PS50052">
    <property type="entry name" value="GUANYLATE_KINASE_2"/>
    <property type="match status" value="1"/>
</dbReference>
<comment type="subcellular location">
    <subcellularLocation>
        <location evidence="9">Cytoplasm</location>
    </subcellularLocation>
</comment>
<dbReference type="CDD" id="cd00071">
    <property type="entry name" value="GMPK"/>
    <property type="match status" value="1"/>
</dbReference>
<gene>
    <name evidence="9" type="primary">gmk</name>
    <name evidence="11" type="ORF">DCW38_03705</name>
</gene>
<dbReference type="SMART" id="SM00072">
    <property type="entry name" value="GuKc"/>
    <property type="match status" value="1"/>
</dbReference>
<dbReference type="AlphaFoldDB" id="A0A350H9Q1"/>
<evidence type="ECO:0000256" key="6">
    <source>
        <dbReference type="ARBA" id="ARBA00022777"/>
    </source>
</evidence>
<evidence type="ECO:0000259" key="10">
    <source>
        <dbReference type="PROSITE" id="PS50052"/>
    </source>
</evidence>
<accession>A0A350H9Q1</accession>
<dbReference type="EMBL" id="DMZY01000111">
    <property type="protein sequence ID" value="HAV92267.1"/>
    <property type="molecule type" value="Genomic_DNA"/>
</dbReference>
<evidence type="ECO:0000256" key="5">
    <source>
        <dbReference type="ARBA" id="ARBA00022741"/>
    </source>
</evidence>
<dbReference type="Pfam" id="PF00625">
    <property type="entry name" value="Guanylate_kin"/>
    <property type="match status" value="1"/>
</dbReference>
<dbReference type="GO" id="GO:0004385">
    <property type="term" value="F:GMP kinase activity"/>
    <property type="evidence" value="ECO:0007669"/>
    <property type="project" value="UniProtKB-UniRule"/>
</dbReference>
<dbReference type="GO" id="GO:0005829">
    <property type="term" value="C:cytosol"/>
    <property type="evidence" value="ECO:0007669"/>
    <property type="project" value="TreeGrafter"/>
</dbReference>
<comment type="function">
    <text evidence="9">Essential for recycling GMP and indirectly, cGMP.</text>
</comment>
<comment type="caution">
    <text evidence="11">The sequence shown here is derived from an EMBL/GenBank/DDBJ whole genome shotgun (WGS) entry which is preliminary data.</text>
</comment>
<keyword evidence="5 9" id="KW-0547">Nucleotide-binding</keyword>
<evidence type="ECO:0000313" key="12">
    <source>
        <dbReference type="Proteomes" id="UP000264062"/>
    </source>
</evidence>
<evidence type="ECO:0000256" key="3">
    <source>
        <dbReference type="ARBA" id="ARBA00016296"/>
    </source>
</evidence>
<dbReference type="PANTHER" id="PTHR23117">
    <property type="entry name" value="GUANYLATE KINASE-RELATED"/>
    <property type="match status" value="1"/>
</dbReference>
<sequence>MLNKGFLLVISSPSGGGKTTLCRMLLKNSKDIVYSISATTRPMRRNETNGHDYYFMTEDEFKTKKNEGYFAETAKVHDYYYGTPVKMIEDSMREGKIVLMDIDVKGAMSIMEKFSDSVTIFIKPPSMNVLRERLMKRDTDREDVIQTRLKNAEEELRVSEKFKYQIVNEDINATYERISGIIDNEIKRRNK</sequence>
<keyword evidence="6 9" id="KW-0418">Kinase</keyword>
<dbReference type="HAMAP" id="MF_00328">
    <property type="entry name" value="Guanylate_kinase"/>
    <property type="match status" value="1"/>
</dbReference>
<dbReference type="SUPFAM" id="SSF52540">
    <property type="entry name" value="P-loop containing nucleoside triphosphate hydrolases"/>
    <property type="match status" value="1"/>
</dbReference>
<dbReference type="Gene3D" id="3.30.63.10">
    <property type="entry name" value="Guanylate Kinase phosphate binding domain"/>
    <property type="match status" value="1"/>
</dbReference>
<evidence type="ECO:0000256" key="8">
    <source>
        <dbReference type="ARBA" id="ARBA00030128"/>
    </source>
</evidence>
<dbReference type="EC" id="2.7.4.8" evidence="2 9"/>
<dbReference type="NCBIfam" id="TIGR03263">
    <property type="entry name" value="guanyl_kin"/>
    <property type="match status" value="1"/>
</dbReference>
<dbReference type="Gene3D" id="3.40.50.300">
    <property type="entry name" value="P-loop containing nucleotide triphosphate hydrolases"/>
    <property type="match status" value="1"/>
</dbReference>
<proteinExistence type="inferred from homology"/>
<keyword evidence="4 9" id="KW-0808">Transferase</keyword>
<dbReference type="InterPro" id="IPR020590">
    <property type="entry name" value="Guanylate_kinase_CS"/>
</dbReference>
<dbReference type="InterPro" id="IPR008144">
    <property type="entry name" value="Guanylate_kin-like_dom"/>
</dbReference>
<dbReference type="PANTHER" id="PTHR23117:SF13">
    <property type="entry name" value="GUANYLATE KINASE"/>
    <property type="match status" value="1"/>
</dbReference>
<dbReference type="InterPro" id="IPR027417">
    <property type="entry name" value="P-loop_NTPase"/>
</dbReference>
<comment type="catalytic activity">
    <reaction evidence="9">
        <text>GMP + ATP = GDP + ADP</text>
        <dbReference type="Rhea" id="RHEA:20780"/>
        <dbReference type="ChEBI" id="CHEBI:30616"/>
        <dbReference type="ChEBI" id="CHEBI:58115"/>
        <dbReference type="ChEBI" id="CHEBI:58189"/>
        <dbReference type="ChEBI" id="CHEBI:456216"/>
        <dbReference type="EC" id="2.7.4.8"/>
    </reaction>
</comment>
<dbReference type="InterPro" id="IPR017665">
    <property type="entry name" value="Guanylate_kinase"/>
</dbReference>
<comment type="similarity">
    <text evidence="1 9">Belongs to the guanylate kinase family.</text>
</comment>
<evidence type="ECO:0000256" key="9">
    <source>
        <dbReference type="HAMAP-Rule" id="MF_00328"/>
    </source>
</evidence>
<name>A0A350H9Q1_UNCW3</name>
<evidence type="ECO:0000256" key="7">
    <source>
        <dbReference type="ARBA" id="ARBA00022840"/>
    </source>
</evidence>
<dbReference type="PROSITE" id="PS00856">
    <property type="entry name" value="GUANYLATE_KINASE_1"/>
    <property type="match status" value="1"/>
</dbReference>
<keyword evidence="9" id="KW-0963">Cytoplasm</keyword>
<feature type="binding site" evidence="9">
    <location>
        <begin position="12"/>
        <end position="19"/>
    </location>
    <ligand>
        <name>ATP</name>
        <dbReference type="ChEBI" id="CHEBI:30616"/>
    </ligand>
</feature>
<protein>
    <recommendedName>
        <fullName evidence="3 9">Guanylate kinase</fullName>
        <ecNumber evidence="2 9">2.7.4.8</ecNumber>
    </recommendedName>
    <alternativeName>
        <fullName evidence="8 9">GMP kinase</fullName>
    </alternativeName>
</protein>
<evidence type="ECO:0000256" key="2">
    <source>
        <dbReference type="ARBA" id="ARBA00012961"/>
    </source>
</evidence>
<keyword evidence="7 9" id="KW-0067">ATP-binding</keyword>
<evidence type="ECO:0000256" key="4">
    <source>
        <dbReference type="ARBA" id="ARBA00022679"/>
    </source>
</evidence>
<dbReference type="FunFam" id="3.30.63.10:FF:000002">
    <property type="entry name" value="Guanylate kinase 1"/>
    <property type="match status" value="1"/>
</dbReference>
<dbReference type="GO" id="GO:0005524">
    <property type="term" value="F:ATP binding"/>
    <property type="evidence" value="ECO:0007669"/>
    <property type="project" value="UniProtKB-UniRule"/>
</dbReference>